<protein>
    <submittedName>
        <fullName evidence="1">Uncharacterized protein</fullName>
    </submittedName>
</protein>
<gene>
    <name evidence="1" type="ORF">PFR001_LOCUS7030</name>
</gene>
<name>A0ABN8CCH4_9STRA</name>
<dbReference type="EMBL" id="CAKLBC010001390">
    <property type="protein sequence ID" value="CAH0491785.1"/>
    <property type="molecule type" value="Genomic_DNA"/>
</dbReference>
<evidence type="ECO:0000313" key="2">
    <source>
        <dbReference type="Proteomes" id="UP001157938"/>
    </source>
</evidence>
<sequence length="364" mass="41436">MEDVEQAEHVRSFVKLANLTQTSQLHEWNLESLHRALQWAYAAEDAVSGSDYSQQDVEMRIRQWFPVATLPTLSVGEALTANALRHARIHLLRSTLQSPFLPSHPTPSELLIAVLEELRRTREEDSFSNAFIEDHSLTSALLIEKVVGAPRTEPMLAIAHRMSDNCKRVRVQVLSGWVDVLPLKSYALSPRTLQLRAMAKVLQRNVVDARAAVKPETYQVFLNDLRGCFEAPESKDVREVVLLMLVMCEWPQEEPPQLRGMNDDLMKIVREWVSCNPIRFWTFQPWLAALLVSQSESLASTYISHLFEIGLLRPWEREFAERVATIVLHAGNVEHVLKAALSKLDPHMQHVYFNVNVGLTGSLH</sequence>
<dbReference type="Proteomes" id="UP001157938">
    <property type="component" value="Unassembled WGS sequence"/>
</dbReference>
<evidence type="ECO:0000313" key="1">
    <source>
        <dbReference type="EMBL" id="CAH0491785.1"/>
    </source>
</evidence>
<keyword evidence="2" id="KW-1185">Reference proteome</keyword>
<proteinExistence type="predicted"/>
<reference evidence="1 2" key="1">
    <citation type="submission" date="2021-11" db="EMBL/GenBank/DDBJ databases">
        <authorList>
            <person name="Islam A."/>
            <person name="Islam S."/>
            <person name="Flora M.S."/>
            <person name="Rahman M."/>
            <person name="Ziaur R.M."/>
            <person name="Epstein J.H."/>
            <person name="Hassan M."/>
            <person name="Klassen M."/>
            <person name="Woodard K."/>
            <person name="Webb A."/>
            <person name="Webby R.J."/>
            <person name="El Zowalaty M.E."/>
        </authorList>
    </citation>
    <scope>NUCLEOTIDE SEQUENCE [LARGE SCALE GENOMIC DNA]</scope>
    <source>
        <strain evidence="1">Pf1</strain>
    </source>
</reference>
<accession>A0ABN8CCH4</accession>
<comment type="caution">
    <text evidence="1">The sequence shown here is derived from an EMBL/GenBank/DDBJ whole genome shotgun (WGS) entry which is preliminary data.</text>
</comment>
<organism evidence="1 2">
    <name type="scientific">Peronospora farinosa</name>
    <dbReference type="NCBI Taxonomy" id="134698"/>
    <lineage>
        <taxon>Eukaryota</taxon>
        <taxon>Sar</taxon>
        <taxon>Stramenopiles</taxon>
        <taxon>Oomycota</taxon>
        <taxon>Peronosporomycetes</taxon>
        <taxon>Peronosporales</taxon>
        <taxon>Peronosporaceae</taxon>
        <taxon>Peronospora</taxon>
    </lineage>
</organism>